<keyword evidence="3" id="KW-1185">Reference proteome</keyword>
<feature type="region of interest" description="Disordered" evidence="1">
    <location>
        <begin position="190"/>
        <end position="285"/>
    </location>
</feature>
<dbReference type="Proteomes" id="UP000271098">
    <property type="component" value="Unassembled WGS sequence"/>
</dbReference>
<reference evidence="4" key="1">
    <citation type="submission" date="2016-06" db="UniProtKB">
        <authorList>
            <consortium name="WormBaseParasite"/>
        </authorList>
    </citation>
    <scope>IDENTIFICATION</scope>
</reference>
<feature type="compositionally biased region" description="Low complexity" evidence="1">
    <location>
        <begin position="223"/>
        <end position="270"/>
    </location>
</feature>
<dbReference type="PANTHER" id="PTHR47027">
    <property type="entry name" value="REVERSE TRANSCRIPTASE DOMAIN-CONTAINING PROTEIN"/>
    <property type="match status" value="1"/>
</dbReference>
<dbReference type="WBParaSite" id="GPUH_0002035501-mRNA-1">
    <property type="protein sequence ID" value="GPUH_0002035501-mRNA-1"/>
    <property type="gene ID" value="GPUH_0002035501"/>
</dbReference>
<dbReference type="PROSITE" id="PS51257">
    <property type="entry name" value="PROKAR_LIPOPROTEIN"/>
    <property type="match status" value="1"/>
</dbReference>
<dbReference type="AlphaFoldDB" id="A0A183EH89"/>
<organism evidence="4">
    <name type="scientific">Gongylonema pulchrum</name>
    <dbReference type="NCBI Taxonomy" id="637853"/>
    <lineage>
        <taxon>Eukaryota</taxon>
        <taxon>Metazoa</taxon>
        <taxon>Ecdysozoa</taxon>
        <taxon>Nematoda</taxon>
        <taxon>Chromadorea</taxon>
        <taxon>Rhabditida</taxon>
        <taxon>Spirurina</taxon>
        <taxon>Spiruromorpha</taxon>
        <taxon>Spiruroidea</taxon>
        <taxon>Gongylonematidae</taxon>
        <taxon>Gongylonema</taxon>
    </lineage>
</organism>
<protein>
    <submittedName>
        <fullName evidence="2 4">Uncharacterized protein</fullName>
    </submittedName>
</protein>
<dbReference type="PANTHER" id="PTHR47027:SF20">
    <property type="entry name" value="REVERSE TRANSCRIPTASE-LIKE PROTEIN WITH RNA-DIRECTED DNA POLYMERASE DOMAIN"/>
    <property type="match status" value="1"/>
</dbReference>
<evidence type="ECO:0000313" key="4">
    <source>
        <dbReference type="WBParaSite" id="GPUH_0002035501-mRNA-1"/>
    </source>
</evidence>
<evidence type="ECO:0000313" key="3">
    <source>
        <dbReference type="Proteomes" id="UP000271098"/>
    </source>
</evidence>
<dbReference type="EMBL" id="UYRT01090224">
    <property type="protein sequence ID" value="VDN35823.1"/>
    <property type="molecule type" value="Genomic_DNA"/>
</dbReference>
<feature type="compositionally biased region" description="Basic and acidic residues" evidence="1">
    <location>
        <begin position="201"/>
        <end position="222"/>
    </location>
</feature>
<evidence type="ECO:0000256" key="1">
    <source>
        <dbReference type="SAM" id="MobiDB-lite"/>
    </source>
</evidence>
<gene>
    <name evidence="2" type="ORF">GPUH_LOCUS20329</name>
</gene>
<proteinExistence type="predicted"/>
<dbReference type="OrthoDB" id="5871589at2759"/>
<feature type="compositionally biased region" description="Basic residues" evidence="1">
    <location>
        <begin position="190"/>
        <end position="200"/>
    </location>
</feature>
<evidence type="ECO:0000313" key="2">
    <source>
        <dbReference type="EMBL" id="VDN35823.1"/>
    </source>
</evidence>
<sequence length="327" mass="37530">MNRRAGITVFPVLLYGCETWSTTVAEEKKLAVTQHSMERRMLGVNRAQRICNNKLRLHFGVKDMIDEMYASKISWTVHVARMINKRWTKRVIDWYPRRVKRPAGRPPMRWSDPLTRLYGVPQMRRAQLGGVVVGSVTGTDQQRLKWTKNPLLKLCLGKVNEEAQIFLVFDLFRDQNVCGFKFGFLRKKTAKTPPRPRTRSLRQDEHFLLSRREPYEDHDTPRDSVSSPSRPVPLLRRMLDPRVASGRNSVARAARVARRQSSTSSSPAAATLAPHRSPKKLQDVHLQRKTIKSLFASDPLIEKRLKASRLGTVRSGVKNQFSTSPLK</sequence>
<reference evidence="2 3" key="2">
    <citation type="submission" date="2018-11" db="EMBL/GenBank/DDBJ databases">
        <authorList>
            <consortium name="Pathogen Informatics"/>
        </authorList>
    </citation>
    <scope>NUCLEOTIDE SEQUENCE [LARGE SCALE GENOMIC DNA]</scope>
</reference>
<name>A0A183EH89_9BILA</name>
<accession>A0A183EH89</accession>